<dbReference type="GO" id="GO:0031966">
    <property type="term" value="C:mitochondrial membrane"/>
    <property type="evidence" value="ECO:0007669"/>
    <property type="project" value="UniProtKB-SubCell"/>
</dbReference>
<keyword evidence="19" id="KW-1185">Reference proteome</keyword>
<evidence type="ECO:0000256" key="12">
    <source>
        <dbReference type="ARBA" id="ARBA00023128"/>
    </source>
</evidence>
<dbReference type="Proteomes" id="UP000829720">
    <property type="component" value="Unassembled WGS sequence"/>
</dbReference>
<evidence type="ECO:0000256" key="2">
    <source>
        <dbReference type="ARBA" id="ARBA00004123"/>
    </source>
</evidence>
<dbReference type="PANTHER" id="PTHR13475">
    <property type="entry name" value="NEUGRIN"/>
    <property type="match status" value="1"/>
</dbReference>
<evidence type="ECO:0000256" key="9">
    <source>
        <dbReference type="ARBA" id="ARBA00022525"/>
    </source>
</evidence>
<evidence type="ECO:0000256" key="7">
    <source>
        <dbReference type="ARBA" id="ARBA00016593"/>
    </source>
</evidence>
<dbReference type="GO" id="GO:0005634">
    <property type="term" value="C:nucleus"/>
    <property type="evidence" value="ECO:0007669"/>
    <property type="project" value="UniProtKB-SubCell"/>
</dbReference>
<organism evidence="18 19">
    <name type="scientific">Albula goreensis</name>
    <dbReference type="NCBI Taxonomy" id="1534307"/>
    <lineage>
        <taxon>Eukaryota</taxon>
        <taxon>Metazoa</taxon>
        <taxon>Chordata</taxon>
        <taxon>Craniata</taxon>
        <taxon>Vertebrata</taxon>
        <taxon>Euteleostomi</taxon>
        <taxon>Actinopterygii</taxon>
        <taxon>Neopterygii</taxon>
        <taxon>Teleostei</taxon>
        <taxon>Albuliformes</taxon>
        <taxon>Albulidae</taxon>
        <taxon>Albula</taxon>
    </lineage>
</organism>
<comment type="subcellular location">
    <subcellularLocation>
        <location evidence="3">Mitochondrion membrane</location>
    </subcellularLocation>
    <subcellularLocation>
        <location evidence="2">Nucleus</location>
    </subcellularLocation>
    <subcellularLocation>
        <location evidence="4">Secreted</location>
    </subcellularLocation>
</comment>
<feature type="region of interest" description="Disordered" evidence="17">
    <location>
        <begin position="149"/>
        <end position="176"/>
    </location>
</feature>
<comment type="similarity">
    <text evidence="5">Belongs to the neugrin family.</text>
</comment>
<dbReference type="GO" id="GO:0030154">
    <property type="term" value="P:cell differentiation"/>
    <property type="evidence" value="ECO:0007669"/>
    <property type="project" value="UniProtKB-KW"/>
</dbReference>
<accession>A0A8T3DAQ9</accession>
<dbReference type="AlphaFoldDB" id="A0A8T3DAQ9"/>
<feature type="region of interest" description="Disordered" evidence="17">
    <location>
        <begin position="32"/>
        <end position="55"/>
    </location>
</feature>
<name>A0A8T3DAQ9_9TELE</name>
<comment type="function">
    <text evidence="1">Plays an essential role in mitochondrial ribosome biogenesis. As a component of a functional protein-RNA module, consisting of RCC1L, NGRN, RPUSD3, RPUSD4, TRUB2, FASTKD2 and 16S mitochondrial ribosomal RNA (16S mt-rRNA), controls 16S mt-rRNA abundance and is required for intra-mitochondrial translation of core subunits of the oxidative phosphorylation system.</text>
</comment>
<feature type="compositionally biased region" description="Basic and acidic residues" evidence="17">
    <location>
        <begin position="149"/>
        <end position="159"/>
    </location>
</feature>
<evidence type="ECO:0000256" key="17">
    <source>
        <dbReference type="SAM" id="MobiDB-lite"/>
    </source>
</evidence>
<evidence type="ECO:0000313" key="19">
    <source>
        <dbReference type="Proteomes" id="UP000829720"/>
    </source>
</evidence>
<evidence type="ECO:0000256" key="10">
    <source>
        <dbReference type="ARBA" id="ARBA00022729"/>
    </source>
</evidence>
<evidence type="ECO:0000256" key="15">
    <source>
        <dbReference type="ARBA" id="ARBA00023242"/>
    </source>
</evidence>
<comment type="subunit">
    <text evidence="6">Forms a regulatory protein-RNA complex, consisting of RCC1L, NGRN, RPUSD3, RPUSD4, TRUB2, FASTKD2 and 16S mt-rRNA. Interacts with 16S mt-rRNA; this interaction is direct.</text>
</comment>
<keyword evidence="12" id="KW-0496">Mitochondrion</keyword>
<proteinExistence type="inferred from homology"/>
<reference evidence="18" key="1">
    <citation type="submission" date="2021-01" db="EMBL/GenBank/DDBJ databases">
        <authorList>
            <person name="Zahm M."/>
            <person name="Roques C."/>
            <person name="Cabau C."/>
            <person name="Klopp C."/>
            <person name="Donnadieu C."/>
            <person name="Jouanno E."/>
            <person name="Lampietro C."/>
            <person name="Louis A."/>
            <person name="Herpin A."/>
            <person name="Echchiki A."/>
            <person name="Berthelot C."/>
            <person name="Parey E."/>
            <person name="Roest-Crollius H."/>
            <person name="Braasch I."/>
            <person name="Postlethwait J."/>
            <person name="Bobe J."/>
            <person name="Montfort J."/>
            <person name="Bouchez O."/>
            <person name="Begum T."/>
            <person name="Mejri S."/>
            <person name="Adams A."/>
            <person name="Chen W.-J."/>
            <person name="Guiguen Y."/>
        </authorList>
    </citation>
    <scope>NUCLEOTIDE SEQUENCE</scope>
    <source>
        <tissue evidence="18">Blood</tissue>
    </source>
</reference>
<keyword evidence="9" id="KW-0964">Secreted</keyword>
<keyword evidence="15" id="KW-0539">Nucleus</keyword>
<evidence type="ECO:0000256" key="5">
    <source>
        <dbReference type="ARBA" id="ARBA00008082"/>
    </source>
</evidence>
<evidence type="ECO:0000256" key="8">
    <source>
        <dbReference type="ARBA" id="ARBA00022473"/>
    </source>
</evidence>
<keyword evidence="8" id="KW-0217">Developmental protein</keyword>
<evidence type="ECO:0000256" key="1">
    <source>
        <dbReference type="ARBA" id="ARBA00003783"/>
    </source>
</evidence>
<evidence type="ECO:0000256" key="14">
    <source>
        <dbReference type="ARBA" id="ARBA00023180"/>
    </source>
</evidence>
<comment type="caution">
    <text evidence="18">The sequence shown here is derived from an EMBL/GenBank/DDBJ whole genome shotgun (WGS) entry which is preliminary data.</text>
</comment>
<dbReference type="Pfam" id="PF06413">
    <property type="entry name" value="Neugrin"/>
    <property type="match status" value="1"/>
</dbReference>
<evidence type="ECO:0000256" key="3">
    <source>
        <dbReference type="ARBA" id="ARBA00004325"/>
    </source>
</evidence>
<evidence type="ECO:0000256" key="4">
    <source>
        <dbReference type="ARBA" id="ARBA00004613"/>
    </source>
</evidence>
<keyword evidence="11" id="KW-0221">Differentiation</keyword>
<evidence type="ECO:0000256" key="16">
    <source>
        <dbReference type="ARBA" id="ARBA00029657"/>
    </source>
</evidence>
<dbReference type="PANTHER" id="PTHR13475:SF4">
    <property type="entry name" value="NEUGRIN"/>
    <property type="match status" value="1"/>
</dbReference>
<dbReference type="GO" id="GO:0005576">
    <property type="term" value="C:extracellular region"/>
    <property type="evidence" value="ECO:0007669"/>
    <property type="project" value="UniProtKB-SubCell"/>
</dbReference>
<evidence type="ECO:0000256" key="11">
    <source>
        <dbReference type="ARBA" id="ARBA00022782"/>
    </source>
</evidence>
<keyword evidence="14" id="KW-0325">Glycoprotein</keyword>
<evidence type="ECO:0000256" key="6">
    <source>
        <dbReference type="ARBA" id="ARBA00011308"/>
    </source>
</evidence>
<keyword evidence="13" id="KW-0472">Membrane</keyword>
<dbReference type="EMBL" id="JAERUA010000012">
    <property type="protein sequence ID" value="KAI1893172.1"/>
    <property type="molecule type" value="Genomic_DNA"/>
</dbReference>
<evidence type="ECO:0000256" key="13">
    <source>
        <dbReference type="ARBA" id="ARBA00023136"/>
    </source>
</evidence>
<protein>
    <recommendedName>
        <fullName evidence="7">Neugrin</fullName>
    </recommendedName>
    <alternativeName>
        <fullName evidence="16">Neurite outgrowth-associated protein</fullName>
    </alternativeName>
</protein>
<evidence type="ECO:0000313" key="18">
    <source>
        <dbReference type="EMBL" id="KAI1893172.1"/>
    </source>
</evidence>
<dbReference type="OrthoDB" id="6415470at2759"/>
<sequence>MLARVFPARLTLRRGTDFQAIRISALGCRGASRDARVLPGQRKAQPGPDPRGQDPFVEDSDMADIEEKLQALESQEKRRRGAVKFQRIKRQMTPPGPPERTLSWDAMEQIRFLRQESPEEWSVGRLAEGFSVSPDIVRRVLQSRFIPSAERRQKQDSRAWARAGQRSLPAHHSQERLELPGGAKANTMLPTGTGSMEGNMLTAAKGSALPTSKMQMMEPGQDKVTIAPPAGSVIPASLTVLQSPWSPSSLSERTTAQELHAERHPTSTGVQPHMQEEEWDGWVLSDEELEELATALPAQKCQVVQKGREFFDKEGNFLYRI</sequence>
<feature type="region of interest" description="Disordered" evidence="17">
    <location>
        <begin position="245"/>
        <end position="274"/>
    </location>
</feature>
<gene>
    <name evidence="18" type="ORF">AGOR_G00141170</name>
</gene>
<keyword evidence="10" id="KW-0732">Signal</keyword>
<dbReference type="InterPro" id="IPR010487">
    <property type="entry name" value="NGRN/Rrg9"/>
</dbReference>
<feature type="compositionally biased region" description="Polar residues" evidence="17">
    <location>
        <begin position="245"/>
        <end position="257"/>
    </location>
</feature>